<accession>A0A964UQZ2</accession>
<evidence type="ECO:0000313" key="3">
    <source>
        <dbReference type="Proteomes" id="UP000598297"/>
    </source>
</evidence>
<sequence>MGKGQRSADRSRQAPEAPEGERAGRTRRQEHATADERGRRRHGRDDELS</sequence>
<gene>
    <name evidence="2" type="ORF">GUY60_15575</name>
</gene>
<name>A0A964UQZ2_9ACTN</name>
<dbReference type="RefSeq" id="WP_161698114.1">
    <property type="nucleotide sequence ID" value="NZ_JAAAHS010000103.1"/>
</dbReference>
<dbReference type="EMBL" id="JAAAHS010000103">
    <property type="protein sequence ID" value="NBE52820.1"/>
    <property type="molecule type" value="Genomic_DNA"/>
</dbReference>
<proteinExistence type="predicted"/>
<reference evidence="2" key="1">
    <citation type="submission" date="2020-01" db="EMBL/GenBank/DDBJ databases">
        <title>Whole-genome analyses of novel actinobacteria.</title>
        <authorList>
            <person name="Sahin N."/>
        </authorList>
    </citation>
    <scope>NUCLEOTIDE SEQUENCE</scope>
    <source>
        <strain evidence="2">YC537</strain>
    </source>
</reference>
<comment type="caution">
    <text evidence="2">The sequence shown here is derived from an EMBL/GenBank/DDBJ whole genome shotgun (WGS) entry which is preliminary data.</text>
</comment>
<dbReference type="AlphaFoldDB" id="A0A964UQZ2"/>
<evidence type="ECO:0000313" key="2">
    <source>
        <dbReference type="EMBL" id="NBE52820.1"/>
    </source>
</evidence>
<protein>
    <submittedName>
        <fullName evidence="2">Uncharacterized protein</fullName>
    </submittedName>
</protein>
<feature type="region of interest" description="Disordered" evidence="1">
    <location>
        <begin position="1"/>
        <end position="49"/>
    </location>
</feature>
<keyword evidence="3" id="KW-1185">Reference proteome</keyword>
<organism evidence="2 3">
    <name type="scientific">Streptomyces boluensis</name>
    <dbReference type="NCBI Taxonomy" id="1775135"/>
    <lineage>
        <taxon>Bacteria</taxon>
        <taxon>Bacillati</taxon>
        <taxon>Actinomycetota</taxon>
        <taxon>Actinomycetes</taxon>
        <taxon>Kitasatosporales</taxon>
        <taxon>Streptomycetaceae</taxon>
        <taxon>Streptomyces</taxon>
    </lineage>
</organism>
<dbReference type="Proteomes" id="UP000598297">
    <property type="component" value="Unassembled WGS sequence"/>
</dbReference>
<evidence type="ECO:0000256" key="1">
    <source>
        <dbReference type="SAM" id="MobiDB-lite"/>
    </source>
</evidence>